<evidence type="ECO:0000313" key="2">
    <source>
        <dbReference type="EMBL" id="RPA92597.1"/>
    </source>
</evidence>
<dbReference type="AlphaFoldDB" id="A0A3N4J5R0"/>
<dbReference type="Proteomes" id="UP000276215">
    <property type="component" value="Unassembled WGS sequence"/>
</dbReference>
<gene>
    <name evidence="2" type="ORF">L873DRAFT_156603</name>
</gene>
<proteinExistence type="predicted"/>
<evidence type="ECO:0000256" key="1">
    <source>
        <dbReference type="SAM" id="MobiDB-lite"/>
    </source>
</evidence>
<reference evidence="2 3" key="1">
    <citation type="journal article" date="2018" name="Nat. Ecol. Evol.">
        <title>Pezizomycetes genomes reveal the molecular basis of ectomycorrhizal truffle lifestyle.</title>
        <authorList>
            <person name="Murat C."/>
            <person name="Payen T."/>
            <person name="Noel B."/>
            <person name="Kuo A."/>
            <person name="Morin E."/>
            <person name="Chen J."/>
            <person name="Kohler A."/>
            <person name="Krizsan K."/>
            <person name="Balestrini R."/>
            <person name="Da Silva C."/>
            <person name="Montanini B."/>
            <person name="Hainaut M."/>
            <person name="Levati E."/>
            <person name="Barry K.W."/>
            <person name="Belfiori B."/>
            <person name="Cichocki N."/>
            <person name="Clum A."/>
            <person name="Dockter R.B."/>
            <person name="Fauchery L."/>
            <person name="Guy J."/>
            <person name="Iotti M."/>
            <person name="Le Tacon F."/>
            <person name="Lindquist E.A."/>
            <person name="Lipzen A."/>
            <person name="Malagnac F."/>
            <person name="Mello A."/>
            <person name="Molinier V."/>
            <person name="Miyauchi S."/>
            <person name="Poulain J."/>
            <person name="Riccioni C."/>
            <person name="Rubini A."/>
            <person name="Sitrit Y."/>
            <person name="Splivallo R."/>
            <person name="Traeger S."/>
            <person name="Wang M."/>
            <person name="Zifcakova L."/>
            <person name="Wipf D."/>
            <person name="Zambonelli A."/>
            <person name="Paolocci F."/>
            <person name="Nowrousian M."/>
            <person name="Ottonello S."/>
            <person name="Baldrian P."/>
            <person name="Spatafora J.W."/>
            <person name="Henrissat B."/>
            <person name="Nagy L.G."/>
            <person name="Aury J.M."/>
            <person name="Wincker P."/>
            <person name="Grigoriev I.V."/>
            <person name="Bonfante P."/>
            <person name="Martin F.M."/>
        </authorList>
    </citation>
    <scope>NUCLEOTIDE SEQUENCE [LARGE SCALE GENOMIC DNA]</scope>
    <source>
        <strain evidence="2 3">120613-1</strain>
    </source>
</reference>
<keyword evidence="3" id="KW-1185">Reference proteome</keyword>
<feature type="compositionally biased region" description="Basic and acidic residues" evidence="1">
    <location>
        <begin position="9"/>
        <end position="23"/>
    </location>
</feature>
<protein>
    <submittedName>
        <fullName evidence="2">Uncharacterized protein</fullName>
    </submittedName>
</protein>
<dbReference type="EMBL" id="ML120469">
    <property type="protein sequence ID" value="RPA92597.1"/>
    <property type="molecule type" value="Genomic_DNA"/>
</dbReference>
<evidence type="ECO:0000313" key="3">
    <source>
        <dbReference type="Proteomes" id="UP000276215"/>
    </source>
</evidence>
<accession>A0A3N4J5R0</accession>
<name>A0A3N4J5R0_9PEZI</name>
<sequence>MLSGVPEVSIERTKPGPKGEDKQSTSNRPASIAGKGIRQSTPHRKKEKENQEKRKRLLYLAKLSYPGPSGVIVQARYTCRCSLLFSFAMSFLWCPMSPISCVQ</sequence>
<organism evidence="2 3">
    <name type="scientific">Choiromyces venosus 120613-1</name>
    <dbReference type="NCBI Taxonomy" id="1336337"/>
    <lineage>
        <taxon>Eukaryota</taxon>
        <taxon>Fungi</taxon>
        <taxon>Dikarya</taxon>
        <taxon>Ascomycota</taxon>
        <taxon>Pezizomycotina</taxon>
        <taxon>Pezizomycetes</taxon>
        <taxon>Pezizales</taxon>
        <taxon>Tuberaceae</taxon>
        <taxon>Choiromyces</taxon>
    </lineage>
</organism>
<feature type="region of interest" description="Disordered" evidence="1">
    <location>
        <begin position="1"/>
        <end position="52"/>
    </location>
</feature>